<evidence type="ECO:0000259" key="5">
    <source>
        <dbReference type="PROSITE" id="PS50977"/>
    </source>
</evidence>
<evidence type="ECO:0000256" key="2">
    <source>
        <dbReference type="ARBA" id="ARBA00023125"/>
    </source>
</evidence>
<reference evidence="6 7" key="1">
    <citation type="submission" date="2024-09" db="EMBL/GenBank/DDBJ databases">
        <authorList>
            <person name="Sun Q."/>
            <person name="Mori K."/>
        </authorList>
    </citation>
    <scope>NUCLEOTIDE SEQUENCE [LARGE SCALE GENOMIC DNA]</scope>
    <source>
        <strain evidence="6 7">CCM 3426</strain>
    </source>
</reference>
<evidence type="ECO:0000256" key="1">
    <source>
        <dbReference type="ARBA" id="ARBA00023015"/>
    </source>
</evidence>
<feature type="domain" description="HTH tetR-type" evidence="5">
    <location>
        <begin position="12"/>
        <end position="73"/>
    </location>
</feature>
<organism evidence="6 7">
    <name type="scientific">Nonomuraea spiralis</name>
    <dbReference type="NCBI Taxonomy" id="46182"/>
    <lineage>
        <taxon>Bacteria</taxon>
        <taxon>Bacillati</taxon>
        <taxon>Actinomycetota</taxon>
        <taxon>Actinomycetes</taxon>
        <taxon>Streptosporangiales</taxon>
        <taxon>Streptosporangiaceae</taxon>
        <taxon>Nonomuraea</taxon>
    </lineage>
</organism>
<gene>
    <name evidence="6" type="ORF">ACFFV7_41620</name>
</gene>
<dbReference type="Gene3D" id="1.10.357.10">
    <property type="entry name" value="Tetracycline Repressor, domain 2"/>
    <property type="match status" value="1"/>
</dbReference>
<protein>
    <submittedName>
        <fullName evidence="6">TetR/AcrR family transcriptional regulator</fullName>
    </submittedName>
</protein>
<dbReference type="PANTHER" id="PTHR30055:SF234">
    <property type="entry name" value="HTH-TYPE TRANSCRIPTIONAL REGULATOR BETI"/>
    <property type="match status" value="1"/>
</dbReference>
<dbReference type="Gene3D" id="1.10.10.60">
    <property type="entry name" value="Homeodomain-like"/>
    <property type="match status" value="1"/>
</dbReference>
<dbReference type="PANTHER" id="PTHR30055">
    <property type="entry name" value="HTH-TYPE TRANSCRIPTIONAL REGULATOR RUTR"/>
    <property type="match status" value="1"/>
</dbReference>
<sequence>MESSGTRQAATEARKAQIAAAAIAVLAERGYAETTFDSICERAGLSSKRLISYHFSTKDQLFEAVVRQVVTDAAASMRPAIEAASGARAQLEAFIRANVAFIAAHPAHVRAVQQIAFNRTPVGGGERDAAIGRLAALFEDGRRTGAFRAFDSVLMAMALRAAIDAVADRVAGGLDPDHCATELVDLFDRATAKTPSPS</sequence>
<evidence type="ECO:0000256" key="4">
    <source>
        <dbReference type="PROSITE-ProRule" id="PRU00335"/>
    </source>
</evidence>
<dbReference type="EMBL" id="JBHMEI010000064">
    <property type="protein sequence ID" value="MFB9207740.1"/>
    <property type="molecule type" value="Genomic_DNA"/>
</dbReference>
<name>A0ABV5IV07_9ACTN</name>
<evidence type="ECO:0000313" key="6">
    <source>
        <dbReference type="EMBL" id="MFB9207740.1"/>
    </source>
</evidence>
<accession>A0ABV5IV07</accession>
<dbReference type="Pfam" id="PF00440">
    <property type="entry name" value="TetR_N"/>
    <property type="match status" value="1"/>
</dbReference>
<evidence type="ECO:0000313" key="7">
    <source>
        <dbReference type="Proteomes" id="UP001589647"/>
    </source>
</evidence>
<dbReference type="PROSITE" id="PS50977">
    <property type="entry name" value="HTH_TETR_2"/>
    <property type="match status" value="1"/>
</dbReference>
<comment type="caution">
    <text evidence="4">Lacks conserved residue(s) required for the propagation of feature annotation.</text>
</comment>
<dbReference type="InterPro" id="IPR036271">
    <property type="entry name" value="Tet_transcr_reg_TetR-rel_C_sf"/>
</dbReference>
<keyword evidence="7" id="KW-1185">Reference proteome</keyword>
<dbReference type="InterPro" id="IPR001647">
    <property type="entry name" value="HTH_TetR"/>
</dbReference>
<keyword evidence="2 4" id="KW-0238">DNA-binding</keyword>
<keyword evidence="3" id="KW-0804">Transcription</keyword>
<keyword evidence="1" id="KW-0805">Transcription regulation</keyword>
<dbReference type="SUPFAM" id="SSF48498">
    <property type="entry name" value="Tetracyclin repressor-like, C-terminal domain"/>
    <property type="match status" value="1"/>
</dbReference>
<dbReference type="InterPro" id="IPR050109">
    <property type="entry name" value="HTH-type_TetR-like_transc_reg"/>
</dbReference>
<dbReference type="Proteomes" id="UP001589647">
    <property type="component" value="Unassembled WGS sequence"/>
</dbReference>
<proteinExistence type="predicted"/>
<comment type="caution">
    <text evidence="6">The sequence shown here is derived from an EMBL/GenBank/DDBJ whole genome shotgun (WGS) entry which is preliminary data.</text>
</comment>
<dbReference type="InterPro" id="IPR009057">
    <property type="entry name" value="Homeodomain-like_sf"/>
</dbReference>
<dbReference type="RefSeq" id="WP_189653721.1">
    <property type="nucleotide sequence ID" value="NZ_BMRC01000047.1"/>
</dbReference>
<dbReference type="SUPFAM" id="SSF46689">
    <property type="entry name" value="Homeodomain-like"/>
    <property type="match status" value="1"/>
</dbReference>
<evidence type="ECO:0000256" key="3">
    <source>
        <dbReference type="ARBA" id="ARBA00023163"/>
    </source>
</evidence>